<dbReference type="Pfam" id="PF14490">
    <property type="entry name" value="HHH_RecD2"/>
    <property type="match status" value="1"/>
</dbReference>
<dbReference type="InterPro" id="IPR010994">
    <property type="entry name" value="RuvA_2-like"/>
</dbReference>
<keyword evidence="3" id="KW-0238">DNA-binding</keyword>
<feature type="domain" description="Helix-hairpin-helix DNA-binding motif class 1" evidence="4">
    <location>
        <begin position="118"/>
        <end position="137"/>
    </location>
</feature>
<evidence type="ECO:0000259" key="4">
    <source>
        <dbReference type="SMART" id="SM00278"/>
    </source>
</evidence>
<dbReference type="GO" id="GO:0016887">
    <property type="term" value="F:ATP hydrolysis activity"/>
    <property type="evidence" value="ECO:0007669"/>
    <property type="project" value="RHEA"/>
</dbReference>
<proteinExistence type="inferred from homology"/>
<dbReference type="Pfam" id="PF14520">
    <property type="entry name" value="HHH_5"/>
    <property type="match status" value="1"/>
</dbReference>
<comment type="function">
    <text evidence="3">DNA-dependent ATPase and ATP-dependent 5'-3' DNA helicase. Has no activity on blunt DNA or DNA with 3'-overhangs, requires at least 10 bases of 5'-ssDNA for helicase activity.</text>
</comment>
<dbReference type="Pfam" id="PF13245">
    <property type="entry name" value="AAA_19"/>
    <property type="match status" value="1"/>
</dbReference>
<keyword evidence="2 3" id="KW-0067">ATP-binding</keyword>
<dbReference type="eggNOG" id="COG0507">
    <property type="taxonomic scope" value="Bacteria"/>
</dbReference>
<dbReference type="NCBIfam" id="TIGR01448">
    <property type="entry name" value="recD_rel"/>
    <property type="match status" value="1"/>
</dbReference>
<dbReference type="GO" id="GO:0006281">
    <property type="term" value="P:DNA repair"/>
    <property type="evidence" value="ECO:0007669"/>
    <property type="project" value="InterPro"/>
</dbReference>
<dbReference type="InterPro" id="IPR029493">
    <property type="entry name" value="RecD2-like_HHH"/>
</dbReference>
<evidence type="ECO:0000259" key="5">
    <source>
        <dbReference type="SMART" id="SM00382"/>
    </source>
</evidence>
<feature type="domain" description="AAA+ ATPase" evidence="5">
    <location>
        <begin position="334"/>
        <end position="453"/>
    </location>
</feature>
<dbReference type="InterPro" id="IPR027417">
    <property type="entry name" value="P-loop_NTPase"/>
</dbReference>
<evidence type="ECO:0000256" key="1">
    <source>
        <dbReference type="ARBA" id="ARBA00022741"/>
    </source>
</evidence>
<name>A0A069RCK3_PEPLI</name>
<dbReference type="HAMAP" id="MF_01488">
    <property type="entry name" value="RecD2"/>
    <property type="match status" value="1"/>
</dbReference>
<dbReference type="SMART" id="SM00278">
    <property type="entry name" value="HhH1"/>
    <property type="match status" value="3"/>
</dbReference>
<feature type="binding site" evidence="3">
    <location>
        <begin position="345"/>
        <end position="349"/>
    </location>
    <ligand>
        <name>ATP</name>
        <dbReference type="ChEBI" id="CHEBI:30616"/>
    </ligand>
</feature>
<dbReference type="Proteomes" id="UP000027946">
    <property type="component" value="Unassembled WGS sequence"/>
</dbReference>
<gene>
    <name evidence="3" type="primary">recD2</name>
    <name evidence="6" type="ORF">CLIT_13c00730</name>
</gene>
<dbReference type="GO" id="GO:0005524">
    <property type="term" value="F:ATP binding"/>
    <property type="evidence" value="ECO:0007669"/>
    <property type="project" value="UniProtKB-UniRule"/>
</dbReference>
<evidence type="ECO:0000313" key="6">
    <source>
        <dbReference type="EMBL" id="KDR94751.1"/>
    </source>
</evidence>
<dbReference type="Pfam" id="PF13538">
    <property type="entry name" value="UvrD_C_2"/>
    <property type="match status" value="1"/>
</dbReference>
<feature type="domain" description="Helix-hairpin-helix DNA-binding motif class 1" evidence="4">
    <location>
        <begin position="182"/>
        <end position="201"/>
    </location>
</feature>
<comment type="similarity">
    <text evidence="3">Belongs to the RecD family. RecD2 subfamily.</text>
</comment>
<dbReference type="InterPro" id="IPR003593">
    <property type="entry name" value="AAA+_ATPase"/>
</dbReference>
<dbReference type="GO" id="GO:0006310">
    <property type="term" value="P:DNA recombination"/>
    <property type="evidence" value="ECO:0007669"/>
    <property type="project" value="InterPro"/>
</dbReference>
<dbReference type="InterPro" id="IPR041451">
    <property type="entry name" value="RecD2_SH13"/>
</dbReference>
<dbReference type="InterPro" id="IPR003583">
    <property type="entry name" value="Hlx-hairpin-Hlx_DNA-bd_motif"/>
</dbReference>
<dbReference type="SUPFAM" id="SSF47781">
    <property type="entry name" value="RuvA domain 2-like"/>
    <property type="match status" value="1"/>
</dbReference>
<dbReference type="InterPro" id="IPR055446">
    <property type="entry name" value="RecD2_N_OB"/>
</dbReference>
<dbReference type="InterPro" id="IPR027785">
    <property type="entry name" value="UvrD-like_helicase_C"/>
</dbReference>
<organism evidence="6 7">
    <name type="scientific">Peptoclostridium litorale DSM 5388</name>
    <dbReference type="NCBI Taxonomy" id="1121324"/>
    <lineage>
        <taxon>Bacteria</taxon>
        <taxon>Bacillati</taxon>
        <taxon>Bacillota</taxon>
        <taxon>Clostridia</taxon>
        <taxon>Peptostreptococcales</taxon>
        <taxon>Peptoclostridiaceae</taxon>
        <taxon>Peptoclostridium</taxon>
    </lineage>
</organism>
<dbReference type="Pfam" id="PF18335">
    <property type="entry name" value="SH3_13"/>
    <property type="match status" value="1"/>
</dbReference>
<feature type="domain" description="Helix-hairpin-helix DNA-binding motif class 1" evidence="4">
    <location>
        <begin position="89"/>
        <end position="104"/>
    </location>
</feature>
<dbReference type="PANTHER" id="PTHR43788">
    <property type="entry name" value="DNA2/NAM7 HELICASE FAMILY MEMBER"/>
    <property type="match status" value="1"/>
</dbReference>
<accession>A0A069RCK3</accession>
<dbReference type="GO" id="GO:0009338">
    <property type="term" value="C:exodeoxyribonuclease V complex"/>
    <property type="evidence" value="ECO:0007669"/>
    <property type="project" value="TreeGrafter"/>
</dbReference>
<dbReference type="Gene3D" id="1.10.150.20">
    <property type="entry name" value="5' to 3' exonuclease, C-terminal subdomain"/>
    <property type="match status" value="1"/>
</dbReference>
<keyword evidence="3" id="KW-0378">Hydrolase</keyword>
<comment type="caution">
    <text evidence="6">The sequence shown here is derived from an EMBL/GenBank/DDBJ whole genome shotgun (WGS) entry which is preliminary data.</text>
</comment>
<protein>
    <recommendedName>
        <fullName evidence="3">ATP-dependent RecD2 DNA helicase</fullName>
        <ecNumber evidence="3">5.6.2.3</ecNumber>
    </recommendedName>
    <alternativeName>
        <fullName evidence="3">DNA 5'-3' helicase subunit RecD2</fullName>
    </alternativeName>
</protein>
<dbReference type="CDD" id="cd18809">
    <property type="entry name" value="SF1_C_RecD"/>
    <property type="match status" value="1"/>
</dbReference>
<evidence type="ECO:0000256" key="2">
    <source>
        <dbReference type="ARBA" id="ARBA00022840"/>
    </source>
</evidence>
<dbReference type="CDD" id="cd17933">
    <property type="entry name" value="DEXSc_RecD-like"/>
    <property type="match status" value="1"/>
</dbReference>
<dbReference type="Gene3D" id="3.40.50.300">
    <property type="entry name" value="P-loop containing nucleotide triphosphate hydrolases"/>
    <property type="match status" value="2"/>
</dbReference>
<sequence>MAIENIQGTVSEIIFQNEENGYTVARMNTDEGEVTVTGCLATVKMGETIRVSGEWKSHEMYGLQFKAESFMPATPSSVSGILAYLSSGSIKGIGPKLAEKIVHTFGVETLLVLQTSPEKIMKVDGIGKKKAKKIMESFAQDREIRNIMMQLIPYGIGSTYCLKIYKKYREKAMNIIRENPYRIAQDIPGIGFKTADSIGMKMGIDPLSKGRIEQGIIHSLKNGALSGHSYLPREVMCKKASELLGVCKSAIEMQVYEMAAQQLIHIENGGDDQKVYLFPYYIAESGVCKKLVQIASADIEELEIDIKDRIDSIERKNSISLAKKQREAVEKAAIGGITIITGGPGTGKTTTINSIIELFESEKIKVKLAAPTGRAAKRMSEATSKEAFTIHRLLEVGYSADEEESVFLKDEDEPISCDALIIDEASMIDVILMYNLLKAVKPGTRLVIVGDVDQLPPVGAGNVLSDMIDSGVISTVKLDEVFRQAKESMIVVNAHRINKGDPPVLNKKDKDFFFIEAQGSSKSAQEIAGIVGSRLPAYYGLDPLKDIQVLSPMRKGDAGVGSLNLILQERLNPHSHLKEQDKIGGRVFRVCDKVMQIKNNYDKKWESEDGSEKGQGVFNGDIGYVYHIDKASKILYILFDDVKIAKYEYSETDEIDHSFCTTVHKSQGSEFEAVVMPLVWAPPMLMTRNLLYTGITRAKKLVVLVGEKRYLNEMIKNNRIQERFSSIRQRLEMFFREGILEGD</sequence>
<dbReference type="EC" id="5.6.2.3" evidence="3"/>
<dbReference type="GO" id="GO:0043139">
    <property type="term" value="F:5'-3' DNA helicase activity"/>
    <property type="evidence" value="ECO:0007669"/>
    <property type="project" value="UniProtKB-UniRule"/>
</dbReference>
<dbReference type="AlphaFoldDB" id="A0A069RCK3"/>
<keyword evidence="1 3" id="KW-0547">Nucleotide-binding</keyword>
<dbReference type="InterPro" id="IPR050534">
    <property type="entry name" value="Coronavir_polyprotein_1ab"/>
</dbReference>
<dbReference type="EMBL" id="JJMM01000013">
    <property type="protein sequence ID" value="KDR94751.1"/>
    <property type="molecule type" value="Genomic_DNA"/>
</dbReference>
<dbReference type="SMART" id="SM00382">
    <property type="entry name" value="AAA"/>
    <property type="match status" value="1"/>
</dbReference>
<reference evidence="6 7" key="1">
    <citation type="submission" date="2014-03" db="EMBL/GenBank/DDBJ databases">
        <title>Genome sequence of Clostridium litorale W6, DSM 5388.</title>
        <authorList>
            <person name="Poehlein A."/>
            <person name="Jagirdar A."/>
            <person name="Khonsari B."/>
            <person name="Chibani C.M."/>
            <person name="Gutierrez Gutierrez D.A."/>
            <person name="Davydova E."/>
            <person name="Alghaithi H.S."/>
            <person name="Nair K.P."/>
            <person name="Dhamotharan K."/>
            <person name="Chandran L."/>
            <person name="G W."/>
            <person name="Daniel R."/>
        </authorList>
    </citation>
    <scope>NUCLEOTIDE SEQUENCE [LARGE SCALE GENOMIC DNA]</scope>
    <source>
        <strain evidence="6 7">W6</strain>
    </source>
</reference>
<keyword evidence="3 6" id="KW-0347">Helicase</keyword>
<dbReference type="Gene3D" id="2.30.30.940">
    <property type="match status" value="1"/>
</dbReference>
<comment type="catalytic activity">
    <reaction evidence="3">
        <text>ATP + H2O = ADP + phosphate + H(+)</text>
        <dbReference type="Rhea" id="RHEA:13065"/>
        <dbReference type="ChEBI" id="CHEBI:15377"/>
        <dbReference type="ChEBI" id="CHEBI:15378"/>
        <dbReference type="ChEBI" id="CHEBI:30616"/>
        <dbReference type="ChEBI" id="CHEBI:43474"/>
        <dbReference type="ChEBI" id="CHEBI:456216"/>
        <dbReference type="EC" id="5.6.2.3"/>
    </reaction>
</comment>
<dbReference type="Pfam" id="PF23139">
    <property type="entry name" value="OB_YrrC"/>
    <property type="match status" value="1"/>
</dbReference>
<dbReference type="RefSeq" id="WP_038265862.1">
    <property type="nucleotide sequence ID" value="NZ_FSRH01000005.1"/>
</dbReference>
<evidence type="ECO:0000256" key="3">
    <source>
        <dbReference type="HAMAP-Rule" id="MF_01488"/>
    </source>
</evidence>
<dbReference type="PANTHER" id="PTHR43788:SF6">
    <property type="entry name" value="DNA HELICASE B"/>
    <property type="match status" value="1"/>
</dbReference>
<dbReference type="GO" id="GO:0017116">
    <property type="term" value="F:single-stranded DNA helicase activity"/>
    <property type="evidence" value="ECO:0007669"/>
    <property type="project" value="TreeGrafter"/>
</dbReference>
<dbReference type="GO" id="GO:0003677">
    <property type="term" value="F:DNA binding"/>
    <property type="evidence" value="ECO:0007669"/>
    <property type="project" value="UniProtKB-UniRule"/>
</dbReference>
<dbReference type="SUPFAM" id="SSF52540">
    <property type="entry name" value="P-loop containing nucleoside triphosphate hydrolases"/>
    <property type="match status" value="1"/>
</dbReference>
<dbReference type="Gene3D" id="1.10.10.2220">
    <property type="match status" value="1"/>
</dbReference>
<keyword evidence="7" id="KW-1185">Reference proteome</keyword>
<evidence type="ECO:0000313" key="7">
    <source>
        <dbReference type="Proteomes" id="UP000027946"/>
    </source>
</evidence>
<dbReference type="STRING" id="1121324.CLIT_13c00730"/>
<dbReference type="InterPro" id="IPR006345">
    <property type="entry name" value="RecD2"/>
</dbReference>
<keyword evidence="3" id="KW-0413">Isomerase</keyword>